<dbReference type="GO" id="GO:0022857">
    <property type="term" value="F:transmembrane transporter activity"/>
    <property type="evidence" value="ECO:0007669"/>
    <property type="project" value="InterPro"/>
</dbReference>
<dbReference type="InterPro" id="IPR011701">
    <property type="entry name" value="MFS"/>
</dbReference>
<feature type="transmembrane region" description="Helical" evidence="6">
    <location>
        <begin position="21"/>
        <end position="37"/>
    </location>
</feature>
<evidence type="ECO:0000256" key="5">
    <source>
        <dbReference type="ARBA" id="ARBA00023136"/>
    </source>
</evidence>
<feature type="domain" description="Major facilitator superfamily (MFS) profile" evidence="7">
    <location>
        <begin position="23"/>
        <end position="442"/>
    </location>
</feature>
<feature type="transmembrane region" description="Helical" evidence="6">
    <location>
        <begin position="175"/>
        <end position="197"/>
    </location>
</feature>
<feature type="transmembrane region" description="Helical" evidence="6">
    <location>
        <begin position="327"/>
        <end position="345"/>
    </location>
</feature>
<feature type="transmembrane region" description="Helical" evidence="6">
    <location>
        <begin position="414"/>
        <end position="434"/>
    </location>
</feature>
<dbReference type="OrthoDB" id="2810795at2"/>
<dbReference type="CDD" id="cd17324">
    <property type="entry name" value="MFS_NepI_like"/>
    <property type="match status" value="1"/>
</dbReference>
<feature type="transmembrane region" description="Helical" evidence="6">
    <location>
        <begin position="259"/>
        <end position="279"/>
    </location>
</feature>
<keyword evidence="9" id="KW-1185">Reference proteome</keyword>
<feature type="transmembrane region" description="Helical" evidence="6">
    <location>
        <begin position="89"/>
        <end position="108"/>
    </location>
</feature>
<feature type="transmembrane region" description="Helical" evidence="6">
    <location>
        <begin position="57"/>
        <end position="77"/>
    </location>
</feature>
<sequence>MNARSHLAPAGAAAPHGRLPMAALVALACSTFISVTIEMLPTGLMHRMAPDLGVSNAAIGMLMTVFAFTVVISSTPITHLTRRLPRHTVLVVVLTIFAIGSIGTALAPTYELVVVTRILTGLAHGVFWAVVASYTSLIAPREQLTKAISITLGGGSAAYVLGVPIGTFLGDALGWRMAFGGLAVLALLVAVTLWLLLPRVDHLALQQARTAPQQVQQPAIELELQPAPTGPIAIQTEYGTGTVEPSPASGARAEPAQSLARVAMICVLTFTIMLAQYAAYSYISPFVIDEIGIGAGVLAFVLFGYGIASALGTLLTGMLFQERRTTGFLITFALMFGGVAILAFAPPTWLAIAALVVWGIGMGFMPPLLQTTLLLVAPRRLRDVSSALYTSGFNLGIGSGALVGGWILEGLGLGYIMPFFLVVIAIGFAGWASVMVRRRRAVARGTAIG</sequence>
<dbReference type="GO" id="GO:0005886">
    <property type="term" value="C:plasma membrane"/>
    <property type="evidence" value="ECO:0007669"/>
    <property type="project" value="UniProtKB-SubCell"/>
</dbReference>
<protein>
    <submittedName>
        <fullName evidence="8">MFS transporter</fullName>
    </submittedName>
</protein>
<feature type="transmembrane region" description="Helical" evidence="6">
    <location>
        <begin position="114"/>
        <end position="135"/>
    </location>
</feature>
<evidence type="ECO:0000313" key="9">
    <source>
        <dbReference type="Proteomes" id="UP000431744"/>
    </source>
</evidence>
<dbReference type="Proteomes" id="UP000431744">
    <property type="component" value="Unassembled WGS sequence"/>
</dbReference>
<dbReference type="InterPro" id="IPR020846">
    <property type="entry name" value="MFS_dom"/>
</dbReference>
<reference evidence="8 9" key="1">
    <citation type="submission" date="2019-09" db="EMBL/GenBank/DDBJ databases">
        <title>Phylogeny of genus Pseudoclavibacter and closely related genus.</title>
        <authorList>
            <person name="Li Y."/>
        </authorList>
    </citation>
    <scope>NUCLEOTIDE SEQUENCE [LARGE SCALE GENOMIC DNA]</scope>
    <source>
        <strain evidence="8 9">EGI 60007</strain>
    </source>
</reference>
<evidence type="ECO:0000256" key="1">
    <source>
        <dbReference type="ARBA" id="ARBA00004651"/>
    </source>
</evidence>
<evidence type="ECO:0000256" key="3">
    <source>
        <dbReference type="ARBA" id="ARBA00022692"/>
    </source>
</evidence>
<name>A0A6H9WSN1_9MICO</name>
<keyword evidence="2" id="KW-1003">Cell membrane</keyword>
<comment type="subcellular location">
    <subcellularLocation>
        <location evidence="1">Cell membrane</location>
        <topology evidence="1">Multi-pass membrane protein</topology>
    </subcellularLocation>
</comment>
<dbReference type="PANTHER" id="PTHR43124:SF4">
    <property type="entry name" value="SUGAR EFFLUX TRANSPORTER"/>
    <property type="match status" value="1"/>
</dbReference>
<dbReference type="PROSITE" id="PS50850">
    <property type="entry name" value="MFS"/>
    <property type="match status" value="1"/>
</dbReference>
<comment type="caution">
    <text evidence="8">The sequence shown here is derived from an EMBL/GenBank/DDBJ whole genome shotgun (WGS) entry which is preliminary data.</text>
</comment>
<dbReference type="PANTHER" id="PTHR43124">
    <property type="entry name" value="PURINE EFFLUX PUMP PBUE"/>
    <property type="match status" value="1"/>
</dbReference>
<dbReference type="SUPFAM" id="SSF103473">
    <property type="entry name" value="MFS general substrate transporter"/>
    <property type="match status" value="1"/>
</dbReference>
<dbReference type="RefSeq" id="WP_158027944.1">
    <property type="nucleotide sequence ID" value="NZ_BMHG01000001.1"/>
</dbReference>
<keyword evidence="3 6" id="KW-0812">Transmembrane</keyword>
<keyword evidence="4 6" id="KW-1133">Transmembrane helix</keyword>
<evidence type="ECO:0000256" key="4">
    <source>
        <dbReference type="ARBA" id="ARBA00022989"/>
    </source>
</evidence>
<feature type="transmembrane region" description="Helical" evidence="6">
    <location>
        <begin position="147"/>
        <end position="169"/>
    </location>
</feature>
<dbReference type="InterPro" id="IPR036259">
    <property type="entry name" value="MFS_trans_sf"/>
</dbReference>
<accession>A0A6H9WSN1</accession>
<dbReference type="Pfam" id="PF07690">
    <property type="entry name" value="MFS_1"/>
    <property type="match status" value="2"/>
</dbReference>
<feature type="transmembrane region" description="Helical" evidence="6">
    <location>
        <begin position="291"/>
        <end position="315"/>
    </location>
</feature>
<evidence type="ECO:0000256" key="6">
    <source>
        <dbReference type="SAM" id="Phobius"/>
    </source>
</evidence>
<dbReference type="AlphaFoldDB" id="A0A6H9WSN1"/>
<feature type="transmembrane region" description="Helical" evidence="6">
    <location>
        <begin position="351"/>
        <end position="376"/>
    </location>
</feature>
<dbReference type="InterPro" id="IPR050189">
    <property type="entry name" value="MFS_Efflux_Transporters"/>
</dbReference>
<dbReference type="Gene3D" id="1.20.1250.20">
    <property type="entry name" value="MFS general substrate transporter like domains"/>
    <property type="match status" value="1"/>
</dbReference>
<dbReference type="EMBL" id="WBJY01000001">
    <property type="protein sequence ID" value="KAB1649354.1"/>
    <property type="molecule type" value="Genomic_DNA"/>
</dbReference>
<keyword evidence="5 6" id="KW-0472">Membrane</keyword>
<dbReference type="PROSITE" id="PS51257">
    <property type="entry name" value="PROKAR_LIPOPROTEIN"/>
    <property type="match status" value="1"/>
</dbReference>
<evidence type="ECO:0000313" key="8">
    <source>
        <dbReference type="EMBL" id="KAB1649354.1"/>
    </source>
</evidence>
<proteinExistence type="predicted"/>
<gene>
    <name evidence="8" type="ORF">F8O04_03540</name>
</gene>
<evidence type="ECO:0000256" key="2">
    <source>
        <dbReference type="ARBA" id="ARBA00022475"/>
    </source>
</evidence>
<feature type="transmembrane region" description="Helical" evidence="6">
    <location>
        <begin position="388"/>
        <end position="408"/>
    </location>
</feature>
<evidence type="ECO:0000259" key="7">
    <source>
        <dbReference type="PROSITE" id="PS50850"/>
    </source>
</evidence>
<organism evidence="8 9">
    <name type="scientific">Pseudoclavibacter endophyticus</name>
    <dbReference type="NCBI Taxonomy" id="1778590"/>
    <lineage>
        <taxon>Bacteria</taxon>
        <taxon>Bacillati</taxon>
        <taxon>Actinomycetota</taxon>
        <taxon>Actinomycetes</taxon>
        <taxon>Micrococcales</taxon>
        <taxon>Microbacteriaceae</taxon>
        <taxon>Pseudoclavibacter</taxon>
    </lineage>
</organism>